<reference evidence="2 3" key="1">
    <citation type="submission" date="2021-06" db="EMBL/GenBank/DDBJ databases">
        <authorList>
            <person name="Kallberg Y."/>
            <person name="Tangrot J."/>
            <person name="Rosling A."/>
        </authorList>
    </citation>
    <scope>NUCLEOTIDE SEQUENCE [LARGE SCALE GENOMIC DNA]</scope>
    <source>
        <strain evidence="2 3">120-4 pot B 10/14</strain>
    </source>
</reference>
<evidence type="ECO:0000313" key="3">
    <source>
        <dbReference type="Proteomes" id="UP000789901"/>
    </source>
</evidence>
<feature type="region of interest" description="Disordered" evidence="1">
    <location>
        <begin position="1"/>
        <end position="52"/>
    </location>
</feature>
<organism evidence="2 3">
    <name type="scientific">Gigaspora margarita</name>
    <dbReference type="NCBI Taxonomy" id="4874"/>
    <lineage>
        <taxon>Eukaryota</taxon>
        <taxon>Fungi</taxon>
        <taxon>Fungi incertae sedis</taxon>
        <taxon>Mucoromycota</taxon>
        <taxon>Glomeromycotina</taxon>
        <taxon>Glomeromycetes</taxon>
        <taxon>Diversisporales</taxon>
        <taxon>Gigasporaceae</taxon>
        <taxon>Gigaspora</taxon>
    </lineage>
</organism>
<feature type="non-terminal residue" evidence="2">
    <location>
        <position position="52"/>
    </location>
</feature>
<gene>
    <name evidence="2" type="ORF">GMARGA_LOCUS32131</name>
</gene>
<dbReference type="EMBL" id="CAJVQB010049673">
    <property type="protein sequence ID" value="CAG8834578.1"/>
    <property type="molecule type" value="Genomic_DNA"/>
</dbReference>
<evidence type="ECO:0000256" key="1">
    <source>
        <dbReference type="SAM" id="MobiDB-lite"/>
    </source>
</evidence>
<dbReference type="Proteomes" id="UP000789901">
    <property type="component" value="Unassembled WGS sequence"/>
</dbReference>
<protein>
    <submittedName>
        <fullName evidence="2">27864_t:CDS:1</fullName>
    </submittedName>
</protein>
<proteinExistence type="predicted"/>
<accession>A0ABN7WL67</accession>
<feature type="compositionally biased region" description="Acidic residues" evidence="1">
    <location>
        <begin position="39"/>
        <end position="52"/>
    </location>
</feature>
<evidence type="ECO:0000313" key="2">
    <source>
        <dbReference type="EMBL" id="CAG8834578.1"/>
    </source>
</evidence>
<sequence>MKLLIKRFAPSDEQTEEDYTDLLFGPREQINDNQSQLIIDEEDSDEFNDELS</sequence>
<comment type="caution">
    <text evidence="2">The sequence shown here is derived from an EMBL/GenBank/DDBJ whole genome shotgun (WGS) entry which is preliminary data.</text>
</comment>
<name>A0ABN7WL67_GIGMA</name>
<keyword evidence="3" id="KW-1185">Reference proteome</keyword>